<dbReference type="RefSeq" id="WP_060862911.1">
    <property type="nucleotide sequence ID" value="NZ_LIRB01000146.1"/>
</dbReference>
<evidence type="ECO:0000313" key="2">
    <source>
        <dbReference type="Proteomes" id="UP000070475"/>
    </source>
</evidence>
<evidence type="ECO:0000313" key="1">
    <source>
        <dbReference type="EMBL" id="KWX71595.1"/>
    </source>
</evidence>
<dbReference type="Proteomes" id="UP000070475">
    <property type="component" value="Unassembled WGS sequence"/>
</dbReference>
<accession>A0A132TJS7</accession>
<keyword evidence="2" id="KW-1185">Reference proteome</keyword>
<name>A0A132TJS7_9BACL</name>
<comment type="caution">
    <text evidence="1">The sequence shown here is derived from an EMBL/GenBank/DDBJ whole genome shotgun (WGS) entry which is preliminary data.</text>
</comment>
<dbReference type="AlphaFoldDB" id="A0A132TJS7"/>
<dbReference type="PATRIC" id="fig|483937.3.peg.4249"/>
<dbReference type="EMBL" id="LIRB01000146">
    <property type="protein sequence ID" value="KWX71595.1"/>
    <property type="molecule type" value="Genomic_DNA"/>
</dbReference>
<sequence>MGESRRRRIAAEHAERVSRYAEECNIDHEHADRRLAALDRADKLYHRAERCPKCGKHELVIDSTDYEYTNNEEWVWCPKCGFTDDISKRYEPLLNWAMFDSVAAEADMFRESGFPEDWTEDALKQTADFEKWIQQVEEVHPQ</sequence>
<reference evidence="1 2" key="1">
    <citation type="submission" date="2015-08" db="EMBL/GenBank/DDBJ databases">
        <title>Genomes of Paenibacillus riograndensis.</title>
        <authorList>
            <person name="Sant'Anna F.H."/>
            <person name="Souza R."/>
            <person name="Ambrosini A."/>
            <person name="Bach E."/>
            <person name="Fernandes G."/>
            <person name="Balsanelli E."/>
            <person name="Baura V.A."/>
            <person name="Pedrosa F.O."/>
            <person name="Souza E.M."/>
            <person name="Passaglia L."/>
        </authorList>
    </citation>
    <scope>NUCLEOTIDE SEQUENCE [LARGE SCALE GENOMIC DNA]</scope>
    <source>
        <strain evidence="1 2">CAS34</strain>
    </source>
</reference>
<proteinExistence type="predicted"/>
<organism evidence="1 2">
    <name type="scientific">Paenibacillus riograndensis</name>
    <dbReference type="NCBI Taxonomy" id="483937"/>
    <lineage>
        <taxon>Bacteria</taxon>
        <taxon>Bacillati</taxon>
        <taxon>Bacillota</taxon>
        <taxon>Bacilli</taxon>
        <taxon>Bacillales</taxon>
        <taxon>Paenibacillaceae</taxon>
        <taxon>Paenibacillus</taxon>
        <taxon>Paenibacillus sonchi group</taxon>
    </lineage>
</organism>
<protein>
    <submittedName>
        <fullName evidence="1">Uncharacterized protein</fullName>
    </submittedName>
</protein>
<gene>
    <name evidence="1" type="ORF">AMQ84_27105</name>
</gene>